<feature type="region of interest" description="Disordered" evidence="1">
    <location>
        <begin position="1"/>
        <end position="33"/>
    </location>
</feature>
<sequence length="102" mass="11243">MSEAAREEKRRGKRDITLRKRETSAKSQGKIDEEENSQVIISHLPSNSAAALGVLASCKSWKCCPLELTSMEFSALPIVILKTHNSELLCSRVLMPQCEAVG</sequence>
<organism evidence="2 3">
    <name type="scientific">Ensete ventricosum</name>
    <name type="common">Abyssinian banana</name>
    <name type="synonym">Musa ensete</name>
    <dbReference type="NCBI Taxonomy" id="4639"/>
    <lineage>
        <taxon>Eukaryota</taxon>
        <taxon>Viridiplantae</taxon>
        <taxon>Streptophyta</taxon>
        <taxon>Embryophyta</taxon>
        <taxon>Tracheophyta</taxon>
        <taxon>Spermatophyta</taxon>
        <taxon>Magnoliopsida</taxon>
        <taxon>Liliopsida</taxon>
        <taxon>Zingiberales</taxon>
        <taxon>Musaceae</taxon>
        <taxon>Ensete</taxon>
    </lineage>
</organism>
<feature type="compositionally biased region" description="Basic and acidic residues" evidence="1">
    <location>
        <begin position="1"/>
        <end position="24"/>
    </location>
</feature>
<name>A0AAV8QRW2_ENSVE</name>
<evidence type="ECO:0000313" key="2">
    <source>
        <dbReference type="EMBL" id="KAJ8484100.1"/>
    </source>
</evidence>
<proteinExistence type="predicted"/>
<protein>
    <submittedName>
        <fullName evidence="2">Uncharacterized protein</fullName>
    </submittedName>
</protein>
<dbReference type="Proteomes" id="UP001222027">
    <property type="component" value="Unassembled WGS sequence"/>
</dbReference>
<dbReference type="EMBL" id="JAQQAF010000005">
    <property type="protein sequence ID" value="KAJ8484100.1"/>
    <property type="molecule type" value="Genomic_DNA"/>
</dbReference>
<gene>
    <name evidence="2" type="ORF">OPV22_016585</name>
</gene>
<evidence type="ECO:0000313" key="3">
    <source>
        <dbReference type="Proteomes" id="UP001222027"/>
    </source>
</evidence>
<reference evidence="2 3" key="1">
    <citation type="submission" date="2022-12" db="EMBL/GenBank/DDBJ databases">
        <title>Chromosome-scale assembly of the Ensete ventricosum genome.</title>
        <authorList>
            <person name="Dussert Y."/>
            <person name="Stocks J."/>
            <person name="Wendawek A."/>
            <person name="Woldeyes F."/>
            <person name="Nichols R.A."/>
            <person name="Borrell J.S."/>
        </authorList>
    </citation>
    <scope>NUCLEOTIDE SEQUENCE [LARGE SCALE GENOMIC DNA]</scope>
    <source>
        <strain evidence="3">cv. Maze</strain>
        <tissue evidence="2">Seeds</tissue>
    </source>
</reference>
<dbReference type="AlphaFoldDB" id="A0AAV8QRW2"/>
<accession>A0AAV8QRW2</accession>
<comment type="caution">
    <text evidence="2">The sequence shown here is derived from an EMBL/GenBank/DDBJ whole genome shotgun (WGS) entry which is preliminary data.</text>
</comment>
<keyword evidence="3" id="KW-1185">Reference proteome</keyword>
<evidence type="ECO:0000256" key="1">
    <source>
        <dbReference type="SAM" id="MobiDB-lite"/>
    </source>
</evidence>